<dbReference type="InterPro" id="IPR036390">
    <property type="entry name" value="WH_DNA-bd_sf"/>
</dbReference>
<dbReference type="PANTHER" id="PTHR34298">
    <property type="entry name" value="SEGREGATION AND CONDENSATION PROTEIN B"/>
    <property type="match status" value="1"/>
</dbReference>
<dbReference type="InterPro" id="IPR005234">
    <property type="entry name" value="ScpB_csome_segregation"/>
</dbReference>
<evidence type="ECO:0000313" key="6">
    <source>
        <dbReference type="EMBL" id="MEX5284391.1"/>
    </source>
</evidence>
<evidence type="ECO:0000256" key="2">
    <source>
        <dbReference type="ARBA" id="ARBA00022618"/>
    </source>
</evidence>
<dbReference type="NCBIfam" id="TIGR00281">
    <property type="entry name" value="SMC-Scp complex subunit ScpB"/>
    <property type="match status" value="1"/>
</dbReference>
<dbReference type="InterPro" id="IPR036388">
    <property type="entry name" value="WH-like_DNA-bd_sf"/>
</dbReference>
<evidence type="ECO:0000256" key="4">
    <source>
        <dbReference type="ARBA" id="ARBA00023306"/>
    </source>
</evidence>
<keyword evidence="4" id="KW-0131">Cell cycle</keyword>
<evidence type="ECO:0000256" key="3">
    <source>
        <dbReference type="ARBA" id="ARBA00022829"/>
    </source>
</evidence>
<dbReference type="Pfam" id="PF04079">
    <property type="entry name" value="SMC_ScpB"/>
    <property type="match status" value="1"/>
</dbReference>
<feature type="region of interest" description="Disordered" evidence="5">
    <location>
        <begin position="189"/>
        <end position="239"/>
    </location>
</feature>
<name>A0ABV3X2H2_9FIRM</name>
<evidence type="ECO:0000313" key="7">
    <source>
        <dbReference type="Proteomes" id="UP001559623"/>
    </source>
</evidence>
<keyword evidence="1" id="KW-0963">Cytoplasm</keyword>
<dbReference type="PANTHER" id="PTHR34298:SF2">
    <property type="entry name" value="SEGREGATION AND CONDENSATION PROTEIN B"/>
    <property type="match status" value="1"/>
</dbReference>
<gene>
    <name evidence="6" type="primary">scpB</name>
    <name evidence="6" type="ORF">QCO44_01860</name>
</gene>
<accession>A0ABV3X2H2</accession>
<evidence type="ECO:0000256" key="1">
    <source>
        <dbReference type="ARBA" id="ARBA00022490"/>
    </source>
</evidence>
<evidence type="ECO:0000256" key="5">
    <source>
        <dbReference type="SAM" id="MobiDB-lite"/>
    </source>
</evidence>
<sequence length="239" mass="26878">MFMEDLQAPLEALLFARGEPVTMTQLQAILQVDAESLEEVLELLKKSLEARKSGLMLHCVAGGYQLVTRPEYHSYVEKLAEVRDRKLSMPTLETLSIIAFKQPITKQEIEHIRGVRVERALQKLLEMEFIEEVGRRKVVGRPILYGTTDVFLKSFGLNALSDLPALPSLEDVVQENDAQFELLAVDETSSQETAEDGLREVVPAKEAGREIEPAGQEMLVRRENTEDREDINGQGNSDN</sequence>
<protein>
    <submittedName>
        <fullName evidence="6">SMC-Scp complex subunit ScpB</fullName>
    </submittedName>
</protein>
<dbReference type="EMBL" id="JARVLH010000001">
    <property type="protein sequence ID" value="MEX5284391.1"/>
    <property type="molecule type" value="Genomic_DNA"/>
</dbReference>
<feature type="compositionally biased region" description="Basic and acidic residues" evidence="5">
    <location>
        <begin position="196"/>
        <end position="212"/>
    </location>
</feature>
<dbReference type="SUPFAM" id="SSF46785">
    <property type="entry name" value="Winged helix' DNA-binding domain"/>
    <property type="match status" value="2"/>
</dbReference>
<dbReference type="Proteomes" id="UP001559623">
    <property type="component" value="Unassembled WGS sequence"/>
</dbReference>
<organism evidence="6 7">
    <name type="scientific">Selenomonas sputigena</name>
    <dbReference type="NCBI Taxonomy" id="69823"/>
    <lineage>
        <taxon>Bacteria</taxon>
        <taxon>Bacillati</taxon>
        <taxon>Bacillota</taxon>
        <taxon>Negativicutes</taxon>
        <taxon>Selenomonadales</taxon>
        <taxon>Selenomonadaceae</taxon>
        <taxon>Selenomonas</taxon>
    </lineage>
</organism>
<comment type="caution">
    <text evidence="6">The sequence shown here is derived from an EMBL/GenBank/DDBJ whole genome shotgun (WGS) entry which is preliminary data.</text>
</comment>
<reference evidence="6 7" key="1">
    <citation type="submission" date="2023-04" db="EMBL/GenBank/DDBJ databases">
        <title>Genome Sequence of Selenomonas sputigena ATCC 33150.</title>
        <authorList>
            <person name="Miller D.P."/>
            <person name="Anvari S."/>
            <person name="Polson S.W."/>
            <person name="Macdonald M."/>
            <person name="Mcdowell J.V."/>
        </authorList>
    </citation>
    <scope>NUCLEOTIDE SEQUENCE [LARGE SCALE GENOMIC DNA]</scope>
    <source>
        <strain evidence="6 7">ATCC 33150</strain>
    </source>
</reference>
<keyword evidence="3" id="KW-0159">Chromosome partition</keyword>
<keyword evidence="7" id="KW-1185">Reference proteome</keyword>
<keyword evidence="2" id="KW-0132">Cell division</keyword>
<dbReference type="Gene3D" id="1.10.10.10">
    <property type="entry name" value="Winged helix-like DNA-binding domain superfamily/Winged helix DNA-binding domain"/>
    <property type="match status" value="2"/>
</dbReference>
<dbReference type="PIRSF" id="PIRSF019345">
    <property type="entry name" value="ScpB"/>
    <property type="match status" value="1"/>
</dbReference>
<proteinExistence type="predicted"/>